<evidence type="ECO:0000256" key="6">
    <source>
        <dbReference type="ARBA" id="ARBA00038045"/>
    </source>
</evidence>
<keyword evidence="9" id="KW-1185">Reference proteome</keyword>
<dbReference type="GO" id="GO:0030435">
    <property type="term" value="P:sporulation resulting in formation of a cellular spore"/>
    <property type="evidence" value="ECO:0007669"/>
    <property type="project" value="UniProtKB-KW"/>
</dbReference>
<dbReference type="PROSITE" id="PS51821">
    <property type="entry name" value="VELVET"/>
    <property type="match status" value="1"/>
</dbReference>
<evidence type="ECO:0000256" key="3">
    <source>
        <dbReference type="ARBA" id="ARBA00023015"/>
    </source>
</evidence>
<comment type="similarity">
    <text evidence="6">Belongs to the velvet family. VelB subfamily.</text>
</comment>
<dbReference type="Gene3D" id="2.60.40.3960">
    <property type="entry name" value="Velvet domain"/>
    <property type="match status" value="1"/>
</dbReference>
<keyword evidence="5" id="KW-0539">Nucleus</keyword>
<reference evidence="8 9" key="1">
    <citation type="submission" date="2016-04" db="EMBL/GenBank/DDBJ databases">
        <title>Evolutionary innovation and constraint leading to complex multicellularity in the Ascomycota.</title>
        <authorList>
            <person name="Cisse O."/>
            <person name="Nguyen A."/>
            <person name="Hewitt D.A."/>
            <person name="Jedd G."/>
            <person name="Stajich J.E."/>
        </authorList>
    </citation>
    <scope>NUCLEOTIDE SEQUENCE [LARGE SCALE GENOMIC DNA]</scope>
    <source>
        <strain evidence="8 9">DAH-3</strain>
    </source>
</reference>
<feature type="domain" description="Velvet" evidence="7">
    <location>
        <begin position="13"/>
        <end position="243"/>
    </location>
</feature>
<dbReference type="STRING" id="1198029.A0A1U7LME0"/>
<dbReference type="EMBL" id="LXFE01001345">
    <property type="protein sequence ID" value="OLL23712.1"/>
    <property type="molecule type" value="Genomic_DNA"/>
</dbReference>
<dbReference type="Proteomes" id="UP000186594">
    <property type="component" value="Unassembled WGS sequence"/>
</dbReference>
<gene>
    <name evidence="8" type="ORF">NEOLI_002961</name>
</gene>
<comment type="caution">
    <text evidence="8">The sequence shown here is derived from an EMBL/GenBank/DDBJ whole genome shotgun (WGS) entry which is preliminary data.</text>
</comment>
<comment type="subcellular location">
    <subcellularLocation>
        <location evidence="1">Nucleus</location>
    </subcellularLocation>
</comment>
<dbReference type="Pfam" id="PF11754">
    <property type="entry name" value="Velvet"/>
    <property type="match status" value="1"/>
</dbReference>
<dbReference type="InterPro" id="IPR037525">
    <property type="entry name" value="Velvet_dom"/>
</dbReference>
<keyword evidence="4" id="KW-0804">Transcription</keyword>
<name>A0A1U7LME0_NEOID</name>
<evidence type="ECO:0000256" key="5">
    <source>
        <dbReference type="ARBA" id="ARBA00023242"/>
    </source>
</evidence>
<protein>
    <recommendedName>
        <fullName evidence="7">Velvet domain-containing protein</fullName>
    </recommendedName>
</protein>
<evidence type="ECO:0000256" key="2">
    <source>
        <dbReference type="ARBA" id="ARBA00022969"/>
    </source>
</evidence>
<dbReference type="PANTHER" id="PTHR33572:SF3">
    <property type="entry name" value="VELVET COMPLEX SUBUNIT B"/>
    <property type="match status" value="1"/>
</dbReference>
<evidence type="ECO:0000313" key="9">
    <source>
        <dbReference type="Proteomes" id="UP000186594"/>
    </source>
</evidence>
<accession>A0A1U7LME0</accession>
<evidence type="ECO:0000313" key="8">
    <source>
        <dbReference type="EMBL" id="OLL23712.1"/>
    </source>
</evidence>
<organism evidence="8 9">
    <name type="scientific">Neolecta irregularis (strain DAH-3)</name>
    <dbReference type="NCBI Taxonomy" id="1198029"/>
    <lineage>
        <taxon>Eukaryota</taxon>
        <taxon>Fungi</taxon>
        <taxon>Dikarya</taxon>
        <taxon>Ascomycota</taxon>
        <taxon>Taphrinomycotina</taxon>
        <taxon>Neolectales</taxon>
        <taxon>Neolectaceae</taxon>
        <taxon>Neolecta</taxon>
    </lineage>
</organism>
<dbReference type="GO" id="GO:0005634">
    <property type="term" value="C:nucleus"/>
    <property type="evidence" value="ECO:0007669"/>
    <property type="project" value="UniProtKB-SubCell"/>
</dbReference>
<sequence length="256" mass="28635">MSNPVSPVLPIQPNKYNYALSVLQQPLRARMCGFGDKDRRPITPPLCVRLQLFELVTGLEPDISKVDTSFYVLTVELWSSDHSQPLNLVLHPSTQTIIPAISRQNLFPPTNSRDCVSYGQTYAPPGAQHYHNIQTQSSPVAYMRNLIGNLVGSAFKLTDTDGKLGIWFIFQDLSVRTEGKFTLKFSFYSLGVGQRLNTGKSPVLAEVFSQPFTVYSAKRFPGMIESTPLSKCFAAQGIKIPIRKDGAKYRKEDEEE</sequence>
<dbReference type="InterPro" id="IPR038491">
    <property type="entry name" value="Velvet_dom_sf"/>
</dbReference>
<evidence type="ECO:0000256" key="4">
    <source>
        <dbReference type="ARBA" id="ARBA00023163"/>
    </source>
</evidence>
<dbReference type="AlphaFoldDB" id="A0A1U7LME0"/>
<proteinExistence type="inferred from homology"/>
<keyword evidence="2" id="KW-0749">Sporulation</keyword>
<evidence type="ECO:0000259" key="7">
    <source>
        <dbReference type="PROSITE" id="PS51821"/>
    </source>
</evidence>
<dbReference type="PANTHER" id="PTHR33572">
    <property type="entry name" value="SPORE DEVELOPMENT REGULATOR VOSA"/>
    <property type="match status" value="1"/>
</dbReference>
<dbReference type="OrthoDB" id="1746739at2759"/>
<evidence type="ECO:0000256" key="1">
    <source>
        <dbReference type="ARBA" id="ARBA00004123"/>
    </source>
</evidence>
<dbReference type="OMA" id="PNYRRIH"/>
<keyword evidence="3" id="KW-0805">Transcription regulation</keyword>
<dbReference type="InterPro" id="IPR021740">
    <property type="entry name" value="Velvet"/>
</dbReference>